<name>A0AA41Q5N3_9ACTN</name>
<sequence length="88" mass="9281">MAVTDRRDAARRTIRTVVQTAIAIAAALPLLVAASGLPESLPGVGVALAVAAGFTRVMALPAVDALLPRWLRLADPDADLRQALERRE</sequence>
<evidence type="ECO:0000313" key="3">
    <source>
        <dbReference type="Proteomes" id="UP001165378"/>
    </source>
</evidence>
<evidence type="ECO:0000256" key="1">
    <source>
        <dbReference type="SAM" id="Phobius"/>
    </source>
</evidence>
<reference evidence="2" key="1">
    <citation type="submission" date="2022-01" db="EMBL/GenBank/DDBJ databases">
        <title>Genome-Based Taxonomic Classification of the Phylum Actinobacteria.</title>
        <authorList>
            <person name="Gao Y."/>
        </authorList>
    </citation>
    <scope>NUCLEOTIDE SEQUENCE</scope>
    <source>
        <strain evidence="2">KLBMP 8922</strain>
    </source>
</reference>
<keyword evidence="1" id="KW-1133">Transmembrane helix</keyword>
<proteinExistence type="predicted"/>
<dbReference type="AlphaFoldDB" id="A0AA41Q5N3"/>
<dbReference type="EMBL" id="JAKFHA010000026">
    <property type="protein sequence ID" value="MCF2531761.1"/>
    <property type="molecule type" value="Genomic_DNA"/>
</dbReference>
<evidence type="ECO:0000313" key="2">
    <source>
        <dbReference type="EMBL" id="MCF2531761.1"/>
    </source>
</evidence>
<accession>A0AA41Q5N3</accession>
<dbReference type="Proteomes" id="UP001165378">
    <property type="component" value="Unassembled WGS sequence"/>
</dbReference>
<keyword evidence="3" id="KW-1185">Reference proteome</keyword>
<keyword evidence="1" id="KW-0812">Transmembrane</keyword>
<feature type="transmembrane region" description="Helical" evidence="1">
    <location>
        <begin position="16"/>
        <end position="37"/>
    </location>
</feature>
<feature type="transmembrane region" description="Helical" evidence="1">
    <location>
        <begin position="43"/>
        <end position="63"/>
    </location>
</feature>
<organism evidence="2 3">
    <name type="scientific">Yinghuangia soli</name>
    <dbReference type="NCBI Taxonomy" id="2908204"/>
    <lineage>
        <taxon>Bacteria</taxon>
        <taxon>Bacillati</taxon>
        <taxon>Actinomycetota</taxon>
        <taxon>Actinomycetes</taxon>
        <taxon>Kitasatosporales</taxon>
        <taxon>Streptomycetaceae</taxon>
        <taxon>Yinghuangia</taxon>
    </lineage>
</organism>
<protein>
    <submittedName>
        <fullName evidence="2">Uncharacterized protein</fullName>
    </submittedName>
</protein>
<comment type="caution">
    <text evidence="2">The sequence shown here is derived from an EMBL/GenBank/DDBJ whole genome shotgun (WGS) entry which is preliminary data.</text>
</comment>
<gene>
    <name evidence="2" type="ORF">LZ495_31715</name>
</gene>
<keyword evidence="1" id="KW-0472">Membrane</keyword>
<dbReference type="RefSeq" id="WP_235056408.1">
    <property type="nucleotide sequence ID" value="NZ_JAKFHA010000026.1"/>
</dbReference>